<proteinExistence type="inferred from homology"/>
<dbReference type="InterPro" id="IPR036038">
    <property type="entry name" value="Aminotransferase-like"/>
</dbReference>
<keyword evidence="7" id="KW-1185">Reference proteome</keyword>
<keyword evidence="6" id="KW-0456">Lyase</keyword>
<evidence type="ECO:0000313" key="7">
    <source>
        <dbReference type="Proteomes" id="UP001501585"/>
    </source>
</evidence>
<protein>
    <submittedName>
        <fullName evidence="6">Aminodeoxychorismate lyase</fullName>
    </submittedName>
</protein>
<dbReference type="PANTHER" id="PTHR42743:SF11">
    <property type="entry name" value="AMINODEOXYCHORISMATE LYASE"/>
    <property type="match status" value="1"/>
</dbReference>
<evidence type="ECO:0000256" key="1">
    <source>
        <dbReference type="ARBA" id="ARBA00001933"/>
    </source>
</evidence>
<dbReference type="PROSITE" id="PS00770">
    <property type="entry name" value="AA_TRANSFER_CLASS_4"/>
    <property type="match status" value="1"/>
</dbReference>
<keyword evidence="3 5" id="KW-0663">Pyridoxal phosphate</keyword>
<dbReference type="GO" id="GO:0016829">
    <property type="term" value="F:lyase activity"/>
    <property type="evidence" value="ECO:0007669"/>
    <property type="project" value="UniProtKB-KW"/>
</dbReference>
<reference evidence="7" key="1">
    <citation type="journal article" date="2019" name="Int. J. Syst. Evol. Microbiol.">
        <title>The Global Catalogue of Microorganisms (GCM) 10K type strain sequencing project: providing services to taxonomists for standard genome sequencing and annotation.</title>
        <authorList>
            <consortium name="The Broad Institute Genomics Platform"/>
            <consortium name="The Broad Institute Genome Sequencing Center for Infectious Disease"/>
            <person name="Wu L."/>
            <person name="Ma J."/>
        </authorList>
    </citation>
    <scope>NUCLEOTIDE SEQUENCE [LARGE SCALE GENOMIC DNA]</scope>
    <source>
        <strain evidence="7">JCM 15313</strain>
    </source>
</reference>
<accession>A0ABP5ETX8</accession>
<dbReference type="RefSeq" id="WP_344102317.1">
    <property type="nucleotide sequence ID" value="NZ_BAAAPC010000015.1"/>
</dbReference>
<dbReference type="PANTHER" id="PTHR42743">
    <property type="entry name" value="AMINO-ACID AMINOTRANSFERASE"/>
    <property type="match status" value="1"/>
</dbReference>
<dbReference type="InterPro" id="IPR001544">
    <property type="entry name" value="Aminotrans_IV"/>
</dbReference>
<comment type="cofactor">
    <cofactor evidence="1 5">
        <name>pyridoxal 5'-phosphate</name>
        <dbReference type="ChEBI" id="CHEBI:597326"/>
    </cofactor>
</comment>
<dbReference type="InterPro" id="IPR043131">
    <property type="entry name" value="BCAT-like_N"/>
</dbReference>
<dbReference type="Proteomes" id="UP001501585">
    <property type="component" value="Unassembled WGS sequence"/>
</dbReference>
<comment type="caution">
    <text evidence="6">The sequence shown here is derived from an EMBL/GenBank/DDBJ whole genome shotgun (WGS) entry which is preliminary data.</text>
</comment>
<dbReference type="Gene3D" id="3.30.470.10">
    <property type="match status" value="1"/>
</dbReference>
<dbReference type="Pfam" id="PF01063">
    <property type="entry name" value="Aminotran_4"/>
    <property type="match status" value="1"/>
</dbReference>
<evidence type="ECO:0000256" key="2">
    <source>
        <dbReference type="ARBA" id="ARBA00009320"/>
    </source>
</evidence>
<evidence type="ECO:0000256" key="5">
    <source>
        <dbReference type="RuleBase" id="RU004516"/>
    </source>
</evidence>
<name>A0ABP5ETX8_9ACTN</name>
<dbReference type="EMBL" id="BAAAPC010000015">
    <property type="protein sequence ID" value="GAA2005267.1"/>
    <property type="molecule type" value="Genomic_DNA"/>
</dbReference>
<dbReference type="InterPro" id="IPR050571">
    <property type="entry name" value="Class-IV_PLP-Dep_Aminotrnsfr"/>
</dbReference>
<dbReference type="SUPFAM" id="SSF56752">
    <property type="entry name" value="D-aminoacid aminotransferase-like PLP-dependent enzymes"/>
    <property type="match status" value="1"/>
</dbReference>
<evidence type="ECO:0000256" key="3">
    <source>
        <dbReference type="ARBA" id="ARBA00022898"/>
    </source>
</evidence>
<organism evidence="6 7">
    <name type="scientific">Nocardiopsis rhodophaea</name>
    <dbReference type="NCBI Taxonomy" id="280238"/>
    <lineage>
        <taxon>Bacteria</taxon>
        <taxon>Bacillati</taxon>
        <taxon>Actinomycetota</taxon>
        <taxon>Actinomycetes</taxon>
        <taxon>Streptosporangiales</taxon>
        <taxon>Nocardiopsidaceae</taxon>
        <taxon>Nocardiopsis</taxon>
    </lineage>
</organism>
<gene>
    <name evidence="6" type="ORF">GCM10009799_35860</name>
</gene>
<dbReference type="InterPro" id="IPR043132">
    <property type="entry name" value="BCAT-like_C"/>
</dbReference>
<dbReference type="InterPro" id="IPR018300">
    <property type="entry name" value="Aminotrans_IV_CS"/>
</dbReference>
<dbReference type="Gene3D" id="3.20.10.10">
    <property type="entry name" value="D-amino Acid Aminotransferase, subunit A, domain 2"/>
    <property type="match status" value="1"/>
</dbReference>
<comment type="similarity">
    <text evidence="2 4">Belongs to the class-IV pyridoxal-phosphate-dependent aminotransferase family.</text>
</comment>
<evidence type="ECO:0000313" key="6">
    <source>
        <dbReference type="EMBL" id="GAA2005267.1"/>
    </source>
</evidence>
<sequence>MRVWIAGAGFGRGRVLDVEDAQIPVLDHGITVGDGVFETVKGIGGEPFALSRHLRRLARSATGIGLPAPDLDLVADGVRQALDANPDVPSSRIRITVTGGPGPLGSHRTGGELTYIVAIGPFPPISPTDDVVVVPWKRNEHGALTGMKTTSYAENVVAVEYARKRGAGEAIFANTAGNLCEGTATNIFVVLGGRLVTPPLSAGPLAGITRELVLEWAGGEETDVPMSVLPDITEAFLTSSGRDVQPIRAIDDRVLPAAPGPVTSKVIEVFTERSASDLDP</sequence>
<evidence type="ECO:0000256" key="4">
    <source>
        <dbReference type="RuleBase" id="RU004106"/>
    </source>
</evidence>